<dbReference type="InterPro" id="IPR037546">
    <property type="entry name" value="SAC51-like"/>
</dbReference>
<feature type="compositionally biased region" description="Polar residues" evidence="1">
    <location>
        <begin position="211"/>
        <end position="220"/>
    </location>
</feature>
<sequence>MRIAVARKKYQKVKELGKINMNVGSIAFYQLMQVRQLPFSEAVDLFFVELVHKPHALMHSDQPYFPRKPMPHGDQVGYYMQNLPMTSVFSGFVLPGVKPLMPFSNVDIQPSDACPRNFIIFDQTNNRSQIMFHPEINSKFFCPGLGVDTSILRENVEQKDSNDDRKVATSSKRDSDDIDALLSTEYEENEECDDDDEVSTARTGAVYECSSPDSCSNYESPSKKSRTFLRKSSGDRGSEKKRGE</sequence>
<dbReference type="PANTHER" id="PTHR36066:SF11">
    <property type="entry name" value="TRANSCRIPTION FACTOR BHLH144"/>
    <property type="match status" value="1"/>
</dbReference>
<dbReference type="PANTHER" id="PTHR36066">
    <property type="entry name" value="TRANSCRIPTION FACTOR BHLH145"/>
    <property type="match status" value="1"/>
</dbReference>
<organism evidence="2">
    <name type="scientific">Sesamum calycinum</name>
    <dbReference type="NCBI Taxonomy" id="2727403"/>
    <lineage>
        <taxon>Eukaryota</taxon>
        <taxon>Viridiplantae</taxon>
        <taxon>Streptophyta</taxon>
        <taxon>Embryophyta</taxon>
        <taxon>Tracheophyta</taxon>
        <taxon>Spermatophyta</taxon>
        <taxon>Magnoliopsida</taxon>
        <taxon>eudicotyledons</taxon>
        <taxon>Gunneridae</taxon>
        <taxon>Pentapetalae</taxon>
        <taxon>asterids</taxon>
        <taxon>lamiids</taxon>
        <taxon>Lamiales</taxon>
        <taxon>Pedaliaceae</taxon>
        <taxon>Sesamum</taxon>
    </lineage>
</organism>
<reference evidence="2" key="1">
    <citation type="submission" date="2020-06" db="EMBL/GenBank/DDBJ databases">
        <authorList>
            <person name="Li T."/>
            <person name="Hu X."/>
            <person name="Zhang T."/>
            <person name="Song X."/>
            <person name="Zhang H."/>
            <person name="Dai N."/>
            <person name="Sheng W."/>
            <person name="Hou X."/>
            <person name="Wei L."/>
        </authorList>
    </citation>
    <scope>NUCLEOTIDE SEQUENCE</scope>
    <source>
        <strain evidence="2">KEN8</strain>
        <tissue evidence="2">Leaf</tissue>
    </source>
</reference>
<comment type="caution">
    <text evidence="2">The sequence shown here is derived from an EMBL/GenBank/DDBJ whole genome shotgun (WGS) entry which is preliminary data.</text>
</comment>
<reference evidence="2" key="2">
    <citation type="journal article" date="2024" name="Plant">
        <title>Genomic evolution and insights into agronomic trait innovations of Sesamum species.</title>
        <authorList>
            <person name="Miao H."/>
            <person name="Wang L."/>
            <person name="Qu L."/>
            <person name="Liu H."/>
            <person name="Sun Y."/>
            <person name="Le M."/>
            <person name="Wang Q."/>
            <person name="Wei S."/>
            <person name="Zheng Y."/>
            <person name="Lin W."/>
            <person name="Duan Y."/>
            <person name="Cao H."/>
            <person name="Xiong S."/>
            <person name="Wang X."/>
            <person name="Wei L."/>
            <person name="Li C."/>
            <person name="Ma Q."/>
            <person name="Ju M."/>
            <person name="Zhao R."/>
            <person name="Li G."/>
            <person name="Mu C."/>
            <person name="Tian Q."/>
            <person name="Mei H."/>
            <person name="Zhang T."/>
            <person name="Gao T."/>
            <person name="Zhang H."/>
        </authorList>
    </citation>
    <scope>NUCLEOTIDE SEQUENCE</scope>
    <source>
        <strain evidence="2">KEN8</strain>
    </source>
</reference>
<feature type="region of interest" description="Disordered" evidence="1">
    <location>
        <begin position="157"/>
        <end position="177"/>
    </location>
</feature>
<gene>
    <name evidence="2" type="ORF">Scaly_2328500</name>
</gene>
<accession>A0AAW2MDQ3</accession>
<dbReference type="AlphaFoldDB" id="A0AAW2MDQ3"/>
<feature type="compositionally biased region" description="Basic and acidic residues" evidence="1">
    <location>
        <begin position="157"/>
        <end position="175"/>
    </location>
</feature>
<proteinExistence type="predicted"/>
<evidence type="ECO:0000313" key="2">
    <source>
        <dbReference type="EMBL" id="KAL0328959.1"/>
    </source>
</evidence>
<feature type="region of interest" description="Disordered" evidence="1">
    <location>
        <begin position="208"/>
        <end position="244"/>
    </location>
</feature>
<feature type="compositionally biased region" description="Basic and acidic residues" evidence="1">
    <location>
        <begin position="232"/>
        <end position="244"/>
    </location>
</feature>
<protein>
    <submittedName>
        <fullName evidence="2">Transcription factor</fullName>
    </submittedName>
</protein>
<name>A0AAW2MDQ3_9LAMI</name>
<dbReference type="EMBL" id="JACGWM010000014">
    <property type="protein sequence ID" value="KAL0328959.1"/>
    <property type="molecule type" value="Genomic_DNA"/>
</dbReference>
<evidence type="ECO:0000256" key="1">
    <source>
        <dbReference type="SAM" id="MobiDB-lite"/>
    </source>
</evidence>